<evidence type="ECO:0000256" key="2">
    <source>
        <dbReference type="ARBA" id="ARBA00006484"/>
    </source>
</evidence>
<dbReference type="Gene3D" id="3.30.559.10">
    <property type="entry name" value="Chloramphenicol acetyltransferase-like domain"/>
    <property type="match status" value="1"/>
</dbReference>
<reference evidence="9 10" key="1">
    <citation type="submission" date="2021-02" db="EMBL/GenBank/DDBJ databases">
        <title>Plant Genome Project.</title>
        <authorList>
            <person name="Zhang R.-G."/>
        </authorList>
    </citation>
    <scope>NUCLEOTIDE SEQUENCE [LARGE SCALE GENOMIC DNA]</scope>
    <source>
        <tissue evidence="9">Leaves</tissue>
    </source>
</reference>
<comment type="subcellular location">
    <subcellularLocation>
        <location evidence="1">Membrane</location>
        <topology evidence="1">Single-pass type II membrane protein</topology>
    </subcellularLocation>
</comment>
<name>A0ABQ8IPA7_9ROSI</name>
<dbReference type="EMBL" id="JAFEMO010000001">
    <property type="protein sequence ID" value="KAH7578555.1"/>
    <property type="molecule type" value="Genomic_DNA"/>
</dbReference>
<gene>
    <name evidence="9" type="ORF">JRO89_XS01G0398100</name>
</gene>
<protein>
    <submittedName>
        <fullName evidence="9">Uncharacterized protein</fullName>
    </submittedName>
</protein>
<keyword evidence="4" id="KW-0443">Lipid metabolism</keyword>
<dbReference type="InterPro" id="IPR020904">
    <property type="entry name" value="Sc_DH/Rdtase_CS"/>
</dbReference>
<evidence type="ECO:0000256" key="7">
    <source>
        <dbReference type="RuleBase" id="RU000363"/>
    </source>
</evidence>
<keyword evidence="8" id="KW-0472">Membrane</keyword>
<evidence type="ECO:0000256" key="4">
    <source>
        <dbReference type="ARBA" id="ARBA00022955"/>
    </source>
</evidence>
<dbReference type="InterPro" id="IPR023213">
    <property type="entry name" value="CAT-like_dom_sf"/>
</dbReference>
<keyword evidence="8" id="KW-0812">Transmembrane</keyword>
<dbReference type="PANTHER" id="PTHR43391">
    <property type="entry name" value="RETINOL DEHYDROGENASE-RELATED"/>
    <property type="match status" value="1"/>
</dbReference>
<dbReference type="InterPro" id="IPR036291">
    <property type="entry name" value="NAD(P)-bd_dom_sf"/>
</dbReference>
<evidence type="ECO:0000313" key="10">
    <source>
        <dbReference type="Proteomes" id="UP000827721"/>
    </source>
</evidence>
<feature type="transmembrane region" description="Helical" evidence="8">
    <location>
        <begin position="7"/>
        <end position="30"/>
    </location>
</feature>
<dbReference type="SUPFAM" id="SSF51735">
    <property type="entry name" value="NAD(P)-binding Rossmann-fold domains"/>
    <property type="match status" value="1"/>
</dbReference>
<proteinExistence type="inferred from homology"/>
<keyword evidence="8" id="KW-1133">Transmembrane helix</keyword>
<evidence type="ECO:0000256" key="1">
    <source>
        <dbReference type="ARBA" id="ARBA00004606"/>
    </source>
</evidence>
<dbReference type="PROSITE" id="PS00061">
    <property type="entry name" value="ADH_SHORT"/>
    <property type="match status" value="1"/>
</dbReference>
<evidence type="ECO:0000256" key="3">
    <source>
        <dbReference type="ARBA" id="ARBA00022857"/>
    </source>
</evidence>
<accession>A0ABQ8IPA7</accession>
<evidence type="ECO:0000256" key="6">
    <source>
        <dbReference type="ARBA" id="ARBA00023002"/>
    </source>
</evidence>
<dbReference type="PRINTS" id="PR00080">
    <property type="entry name" value="SDRFAMILY"/>
</dbReference>
<evidence type="ECO:0000256" key="8">
    <source>
        <dbReference type="SAM" id="Phobius"/>
    </source>
</evidence>
<keyword evidence="4" id="KW-0444">Lipid biosynthesis</keyword>
<dbReference type="Proteomes" id="UP000827721">
    <property type="component" value="Unassembled WGS sequence"/>
</dbReference>
<evidence type="ECO:0000256" key="5">
    <source>
        <dbReference type="ARBA" id="ARBA00022968"/>
    </source>
</evidence>
<comment type="similarity">
    <text evidence="2 7">Belongs to the short-chain dehydrogenases/reductases (SDR) family.</text>
</comment>
<sequence>MDLIHKLLNIVLPLLTLILLCFLLPPYFLLKFLNFIKRSIFKENVSGKVVLITGASSGIGEYAKRGACLALVSRRESRLQAVAAKARQLGSPDVIVVPSDVSKVEDCKRFIDQTQNHFGRLDHLVNNAGIVQVSKFEDCTQISDSHPSTNFWGSIYGTHFAVPHLRKSKGKIIVIASIVGWLPIPKLSFYNATKAALISLYDTLRIEFGSDIGITIVTPGLVDSEITQRPEFLPETSSEFVPVLSTGVCAKAIVDGTCRGDRFVFESTKITALRAKAASASVQKPTRVEAVTALIWKCIVKISRSSGVLSPKLSVLGQAVNLRNRNMPPLSANSFGNIVGCFPVGVVKSEIQELQDLVCKLRRGIEQFRENGLQTLLKKKKYITLPELENEEVEIDDMEFYFYSSWCRFPFYEADFGWGKPTWVTIPHTMLKNSVMFLDNRDGEGMEALVTMSEEDMDLFQRDMELLAFAASNPTV</sequence>
<keyword evidence="10" id="KW-1185">Reference proteome</keyword>
<dbReference type="InterPro" id="IPR002347">
    <property type="entry name" value="SDR_fam"/>
</dbReference>
<keyword evidence="3" id="KW-0521">NADP</keyword>
<dbReference type="PANTHER" id="PTHR43391:SF90">
    <property type="entry name" value="11-BETA-HYDROXYSTEROID DEHYDROGENASE-LIKE 4A-RELATED"/>
    <property type="match status" value="1"/>
</dbReference>
<comment type="caution">
    <text evidence="9">The sequence shown here is derived from an EMBL/GenBank/DDBJ whole genome shotgun (WGS) entry which is preliminary data.</text>
</comment>
<dbReference type="PRINTS" id="PR00081">
    <property type="entry name" value="GDHRDH"/>
</dbReference>
<dbReference type="Pfam" id="PF00106">
    <property type="entry name" value="adh_short"/>
    <property type="match status" value="1"/>
</dbReference>
<organism evidence="9 10">
    <name type="scientific">Xanthoceras sorbifolium</name>
    <dbReference type="NCBI Taxonomy" id="99658"/>
    <lineage>
        <taxon>Eukaryota</taxon>
        <taxon>Viridiplantae</taxon>
        <taxon>Streptophyta</taxon>
        <taxon>Embryophyta</taxon>
        <taxon>Tracheophyta</taxon>
        <taxon>Spermatophyta</taxon>
        <taxon>Magnoliopsida</taxon>
        <taxon>eudicotyledons</taxon>
        <taxon>Gunneridae</taxon>
        <taxon>Pentapetalae</taxon>
        <taxon>rosids</taxon>
        <taxon>malvids</taxon>
        <taxon>Sapindales</taxon>
        <taxon>Sapindaceae</taxon>
        <taxon>Xanthoceroideae</taxon>
        <taxon>Xanthoceras</taxon>
    </lineage>
</organism>
<evidence type="ECO:0000313" key="9">
    <source>
        <dbReference type="EMBL" id="KAH7578555.1"/>
    </source>
</evidence>
<keyword evidence="5" id="KW-0735">Signal-anchor</keyword>
<keyword evidence="4" id="KW-0752">Steroid biosynthesis</keyword>
<dbReference type="Pfam" id="PF02458">
    <property type="entry name" value="Transferase"/>
    <property type="match status" value="1"/>
</dbReference>
<keyword evidence="6" id="KW-0560">Oxidoreductase</keyword>
<dbReference type="Gene3D" id="3.40.50.720">
    <property type="entry name" value="NAD(P)-binding Rossmann-like Domain"/>
    <property type="match status" value="1"/>
</dbReference>